<evidence type="ECO:0000313" key="1">
    <source>
        <dbReference type="EMBL" id="PPQ32705.1"/>
    </source>
</evidence>
<proteinExistence type="predicted"/>
<dbReference type="AlphaFoldDB" id="A0A2S6NDH5"/>
<name>A0A2S6NDH5_9HYPH</name>
<protein>
    <submittedName>
        <fullName evidence="1">Uncharacterized protein</fullName>
    </submittedName>
</protein>
<reference evidence="1 2" key="1">
    <citation type="journal article" date="2018" name="Arch. Microbiol.">
        <title>New insights into the metabolic potential of the phototrophic purple bacterium Rhodopila globiformis DSM 161(T) from its draft genome sequence and evidence for a vanadium-dependent nitrogenase.</title>
        <authorList>
            <person name="Imhoff J.F."/>
            <person name="Rahn T."/>
            <person name="Kunzel S."/>
            <person name="Neulinger S.C."/>
        </authorList>
    </citation>
    <scope>NUCLEOTIDE SEQUENCE [LARGE SCALE GENOMIC DNA]</scope>
    <source>
        <strain evidence="1 2">DSM 16996</strain>
    </source>
</reference>
<keyword evidence="2" id="KW-1185">Reference proteome</keyword>
<organism evidence="1 2">
    <name type="scientific">Rhodoblastus sphagnicola</name>
    <dbReference type="NCBI Taxonomy" id="333368"/>
    <lineage>
        <taxon>Bacteria</taxon>
        <taxon>Pseudomonadati</taxon>
        <taxon>Pseudomonadota</taxon>
        <taxon>Alphaproteobacteria</taxon>
        <taxon>Hyphomicrobiales</taxon>
        <taxon>Rhodoblastaceae</taxon>
        <taxon>Rhodoblastus</taxon>
    </lineage>
</organism>
<accession>A0A2S6NDH5</accession>
<evidence type="ECO:0000313" key="2">
    <source>
        <dbReference type="Proteomes" id="UP000239089"/>
    </source>
</evidence>
<gene>
    <name evidence="1" type="ORF">CCR94_04635</name>
</gene>
<comment type="caution">
    <text evidence="1">The sequence shown here is derived from an EMBL/GenBank/DDBJ whole genome shotgun (WGS) entry which is preliminary data.</text>
</comment>
<dbReference type="EMBL" id="NHSJ01000036">
    <property type="protein sequence ID" value="PPQ32705.1"/>
    <property type="molecule type" value="Genomic_DNA"/>
</dbReference>
<dbReference type="Proteomes" id="UP000239089">
    <property type="component" value="Unassembled WGS sequence"/>
</dbReference>
<sequence>MDRIAMQVESSSLLGGGPVMIESVTVIAPRITYEADDPTAVSNLESMKNNAKAHAASSSGMQAASAMRKVVIRNLTVMGGALSLAIPVVDSTLTVPLPPVHLSNIGADTDGATPPEIVRVICEAVADAAKKAVAAAIAKKVDAAVDKLGKIVKRLAKGPPGLLPDPPSLYLPPLDHLRPLPAFPP</sequence>